<keyword evidence="3" id="KW-0175">Coiled coil</keyword>
<keyword evidence="6" id="KW-1185">Reference proteome</keyword>
<evidence type="ECO:0000313" key="7">
    <source>
        <dbReference type="RefSeq" id="XP_013380445.1"/>
    </source>
</evidence>
<accession>A0A1S3H2T9</accession>
<feature type="coiled-coil region" evidence="3">
    <location>
        <begin position="112"/>
        <end position="139"/>
    </location>
</feature>
<dbReference type="STRING" id="7574.A0A1S3H2T9"/>
<evidence type="ECO:0000259" key="4">
    <source>
        <dbReference type="Pfam" id="PF13359"/>
    </source>
</evidence>
<evidence type="ECO:0000259" key="5">
    <source>
        <dbReference type="Pfam" id="PF13613"/>
    </source>
</evidence>
<dbReference type="RefSeq" id="XP_013380445.1">
    <property type="nucleotide sequence ID" value="XM_013524991.1"/>
</dbReference>
<feature type="domain" description="Transposase Helix-turn-helix" evidence="5">
    <location>
        <begin position="186"/>
        <end position="236"/>
    </location>
</feature>
<dbReference type="AlphaFoldDB" id="A0A1S3H2T9"/>
<protein>
    <submittedName>
        <fullName evidence="7">Uncharacterized protein LOC106151628</fullName>
    </submittedName>
</protein>
<reference evidence="7" key="1">
    <citation type="submission" date="2025-08" db="UniProtKB">
        <authorList>
            <consortium name="RefSeq"/>
        </authorList>
    </citation>
    <scope>IDENTIFICATION</scope>
    <source>
        <tissue evidence="7">Gonads</tissue>
    </source>
</reference>
<dbReference type="KEGG" id="lak:106151628"/>
<evidence type="ECO:0000256" key="2">
    <source>
        <dbReference type="ARBA" id="ARBA00022723"/>
    </source>
</evidence>
<comment type="cofactor">
    <cofactor evidence="1">
        <name>a divalent metal cation</name>
        <dbReference type="ChEBI" id="CHEBI:60240"/>
    </cofactor>
</comment>
<dbReference type="InterPro" id="IPR027805">
    <property type="entry name" value="Transposase_HTH_dom"/>
</dbReference>
<dbReference type="PANTHER" id="PTHR23080">
    <property type="entry name" value="THAP DOMAIN PROTEIN"/>
    <property type="match status" value="1"/>
</dbReference>
<evidence type="ECO:0000313" key="6">
    <source>
        <dbReference type="Proteomes" id="UP000085678"/>
    </source>
</evidence>
<dbReference type="PANTHER" id="PTHR23080:SF143">
    <property type="entry name" value="SI:DKEY-56D12.4"/>
    <property type="match status" value="1"/>
</dbReference>
<sequence>MVKLAVTGTSVNDPGHPDYCPSIFPSNMTAQENCSQRVQRFERAAKRCFTEENGSHPTKKLKQTCMDEDKSKEFTANFDGRGDLEEDLHEGIQPEDSVPRTSIKTPLEMTEREQLYEEISSLRHERDEALSRIASLEKLLTLTALSTSSVEGNDEACKMMTGLSWSVFMCLTTAMSALFPPVKKGSLPLKEQLFVTLLKLRHNLTFEFLAHIKGIPKTTMIDIFWKWIDMLYSKLSFTIAPTDREHIFRILPEVFKEKFPRLTSIVDCCEIFIETPQNLLARAQTYSSYKKHTTMKFFISCNPHGHINFLSKMWGGRASDVMIVRESGFMESTQHMPHDQILADRGFLLHDELATRCSAQLLTPAFTKGHSQMPGIELEGSSKVSSVRIHIERIIGLLKNRYTILKGTLPLRCVKSIKDESMEAAIASGDKIVRVCAALVNLGPSIVFK</sequence>
<dbReference type="GeneID" id="106151628"/>
<dbReference type="Proteomes" id="UP000085678">
    <property type="component" value="Unplaced"/>
</dbReference>
<dbReference type="OrthoDB" id="7331812at2759"/>
<name>A0A1S3H2T9_LINAN</name>
<gene>
    <name evidence="7" type="primary">LOC106151628</name>
</gene>
<dbReference type="Pfam" id="PF13359">
    <property type="entry name" value="DDE_Tnp_4"/>
    <property type="match status" value="1"/>
</dbReference>
<organism evidence="6 7">
    <name type="scientific">Lingula anatina</name>
    <name type="common">Brachiopod</name>
    <name type="synonym">Lingula unguis</name>
    <dbReference type="NCBI Taxonomy" id="7574"/>
    <lineage>
        <taxon>Eukaryota</taxon>
        <taxon>Metazoa</taxon>
        <taxon>Spiralia</taxon>
        <taxon>Lophotrochozoa</taxon>
        <taxon>Brachiopoda</taxon>
        <taxon>Linguliformea</taxon>
        <taxon>Lingulata</taxon>
        <taxon>Lingulida</taxon>
        <taxon>Linguloidea</taxon>
        <taxon>Lingulidae</taxon>
        <taxon>Lingula</taxon>
    </lineage>
</organism>
<evidence type="ECO:0000256" key="3">
    <source>
        <dbReference type="SAM" id="Coils"/>
    </source>
</evidence>
<evidence type="ECO:0000256" key="1">
    <source>
        <dbReference type="ARBA" id="ARBA00001968"/>
    </source>
</evidence>
<proteinExistence type="predicted"/>
<dbReference type="GO" id="GO:0046872">
    <property type="term" value="F:metal ion binding"/>
    <property type="evidence" value="ECO:0007669"/>
    <property type="project" value="UniProtKB-KW"/>
</dbReference>
<dbReference type="InParanoid" id="A0A1S3H2T9"/>
<feature type="domain" description="DDE Tnp4" evidence="4">
    <location>
        <begin position="266"/>
        <end position="441"/>
    </location>
</feature>
<keyword evidence="2" id="KW-0479">Metal-binding</keyword>
<dbReference type="Pfam" id="PF13613">
    <property type="entry name" value="HTH_Tnp_4"/>
    <property type="match status" value="1"/>
</dbReference>
<dbReference type="InterPro" id="IPR027806">
    <property type="entry name" value="HARBI1_dom"/>
</dbReference>